<organism evidence="8 9">
    <name type="scientific">Suillus luteus UH-Slu-Lm8-n1</name>
    <dbReference type="NCBI Taxonomy" id="930992"/>
    <lineage>
        <taxon>Eukaryota</taxon>
        <taxon>Fungi</taxon>
        <taxon>Dikarya</taxon>
        <taxon>Basidiomycota</taxon>
        <taxon>Agaricomycotina</taxon>
        <taxon>Agaricomycetes</taxon>
        <taxon>Agaricomycetidae</taxon>
        <taxon>Boletales</taxon>
        <taxon>Suillineae</taxon>
        <taxon>Suillaceae</taxon>
        <taxon>Suillus</taxon>
    </lineage>
</organism>
<dbReference type="OrthoDB" id="2688552at2759"/>
<feature type="domain" description="Importin N-terminal" evidence="7">
    <location>
        <begin position="17"/>
        <end position="94"/>
    </location>
</feature>
<keyword evidence="5" id="KW-0653">Protein transport</keyword>
<dbReference type="Gene3D" id="1.25.10.10">
    <property type="entry name" value="Leucine-rich Repeat Variant"/>
    <property type="match status" value="1"/>
</dbReference>
<dbReference type="HOGENOM" id="CLU_1332713_0_0_1"/>
<evidence type="ECO:0000256" key="5">
    <source>
        <dbReference type="ARBA" id="ARBA00022927"/>
    </source>
</evidence>
<dbReference type="InterPro" id="IPR016024">
    <property type="entry name" value="ARM-type_fold"/>
</dbReference>
<dbReference type="SUPFAM" id="SSF48371">
    <property type="entry name" value="ARM repeat"/>
    <property type="match status" value="1"/>
</dbReference>
<evidence type="ECO:0000313" key="8">
    <source>
        <dbReference type="EMBL" id="KIK34319.1"/>
    </source>
</evidence>
<dbReference type="Proteomes" id="UP000054485">
    <property type="component" value="Unassembled WGS sequence"/>
</dbReference>
<dbReference type="GO" id="GO:0031267">
    <property type="term" value="F:small GTPase binding"/>
    <property type="evidence" value="ECO:0007669"/>
    <property type="project" value="InterPro"/>
</dbReference>
<evidence type="ECO:0000259" key="7">
    <source>
        <dbReference type="PROSITE" id="PS50166"/>
    </source>
</evidence>
<dbReference type="PROSITE" id="PS50166">
    <property type="entry name" value="IMPORTIN_B_NT"/>
    <property type="match status" value="1"/>
</dbReference>
<evidence type="ECO:0000256" key="4">
    <source>
        <dbReference type="ARBA" id="ARBA00022490"/>
    </source>
</evidence>
<dbReference type="Pfam" id="PF03810">
    <property type="entry name" value="IBN_N"/>
    <property type="match status" value="1"/>
</dbReference>
<name>A0A0D0A859_9AGAM</name>
<evidence type="ECO:0000256" key="1">
    <source>
        <dbReference type="ARBA" id="ARBA00004123"/>
    </source>
</evidence>
<protein>
    <recommendedName>
        <fullName evidence="7">Importin N-terminal domain-containing protein</fullName>
    </recommendedName>
</protein>
<evidence type="ECO:0000256" key="3">
    <source>
        <dbReference type="ARBA" id="ARBA00022448"/>
    </source>
</evidence>
<dbReference type="InterPro" id="IPR011989">
    <property type="entry name" value="ARM-like"/>
</dbReference>
<keyword evidence="6" id="KW-0539">Nucleus</keyword>
<evidence type="ECO:0000256" key="6">
    <source>
        <dbReference type="ARBA" id="ARBA00023242"/>
    </source>
</evidence>
<dbReference type="InterPro" id="IPR001494">
    <property type="entry name" value="Importin-beta_N"/>
</dbReference>
<dbReference type="InParanoid" id="A0A0D0A859"/>
<evidence type="ECO:0000256" key="2">
    <source>
        <dbReference type="ARBA" id="ARBA00004496"/>
    </source>
</evidence>
<gene>
    <name evidence="8" type="ORF">CY34DRAFT_17807</name>
</gene>
<keyword evidence="3" id="KW-0813">Transport</keyword>
<reference evidence="8 9" key="1">
    <citation type="submission" date="2014-04" db="EMBL/GenBank/DDBJ databases">
        <authorList>
            <consortium name="DOE Joint Genome Institute"/>
            <person name="Kuo A."/>
            <person name="Ruytinx J."/>
            <person name="Rineau F."/>
            <person name="Colpaert J."/>
            <person name="Kohler A."/>
            <person name="Nagy L.G."/>
            <person name="Floudas D."/>
            <person name="Copeland A."/>
            <person name="Barry K.W."/>
            <person name="Cichocki N."/>
            <person name="Veneault-Fourrey C."/>
            <person name="LaButti K."/>
            <person name="Lindquist E.A."/>
            <person name="Lipzen A."/>
            <person name="Lundell T."/>
            <person name="Morin E."/>
            <person name="Murat C."/>
            <person name="Sun H."/>
            <person name="Tunlid A."/>
            <person name="Henrissat B."/>
            <person name="Grigoriev I.V."/>
            <person name="Hibbett D.S."/>
            <person name="Martin F."/>
            <person name="Nordberg H.P."/>
            <person name="Cantor M.N."/>
            <person name="Hua S.X."/>
        </authorList>
    </citation>
    <scope>NUCLEOTIDE SEQUENCE [LARGE SCALE GENOMIC DNA]</scope>
    <source>
        <strain evidence="8 9">UH-Slu-Lm8-n1</strain>
    </source>
</reference>
<sequence>MANECSINRIYLSSTTLSRCLSAIGVQEGMLTALLQIIASDGVELATRQACSVYLKNRVHTSYILPSSPRPDHVPIAQSDRTALKANILPLLSASPSRAVTVQLAATLEDLVTHDFLDRWSISFGLREKALVKAFRFRQKADVLPGIIATLFPTLVTIADGMLITFPSQPASHEIPAMLHLILKTYKTAIMVNLSPHQQSPESLVP</sequence>
<accession>A0A0D0A859</accession>
<keyword evidence="9" id="KW-1185">Reference proteome</keyword>
<dbReference type="PANTHER" id="PTHR10997:SF18">
    <property type="entry name" value="D-IMPORTIN 7_RANBP7"/>
    <property type="match status" value="1"/>
</dbReference>
<proteinExistence type="predicted"/>
<reference evidence="9" key="2">
    <citation type="submission" date="2015-01" db="EMBL/GenBank/DDBJ databases">
        <title>Evolutionary Origins and Diversification of the Mycorrhizal Mutualists.</title>
        <authorList>
            <consortium name="DOE Joint Genome Institute"/>
            <consortium name="Mycorrhizal Genomics Consortium"/>
            <person name="Kohler A."/>
            <person name="Kuo A."/>
            <person name="Nagy L.G."/>
            <person name="Floudas D."/>
            <person name="Copeland A."/>
            <person name="Barry K.W."/>
            <person name="Cichocki N."/>
            <person name="Veneault-Fourrey C."/>
            <person name="LaButti K."/>
            <person name="Lindquist E.A."/>
            <person name="Lipzen A."/>
            <person name="Lundell T."/>
            <person name="Morin E."/>
            <person name="Murat C."/>
            <person name="Riley R."/>
            <person name="Ohm R."/>
            <person name="Sun H."/>
            <person name="Tunlid A."/>
            <person name="Henrissat B."/>
            <person name="Grigoriev I.V."/>
            <person name="Hibbett D.S."/>
            <person name="Martin F."/>
        </authorList>
    </citation>
    <scope>NUCLEOTIDE SEQUENCE [LARGE SCALE GENOMIC DNA]</scope>
    <source>
        <strain evidence="9">UH-Slu-Lm8-n1</strain>
    </source>
</reference>
<keyword evidence="4" id="KW-0963">Cytoplasm</keyword>
<dbReference type="STRING" id="930992.A0A0D0A859"/>
<dbReference type="AlphaFoldDB" id="A0A0D0A859"/>
<dbReference type="GO" id="GO:0005829">
    <property type="term" value="C:cytosol"/>
    <property type="evidence" value="ECO:0007669"/>
    <property type="project" value="TreeGrafter"/>
</dbReference>
<comment type="subcellular location">
    <subcellularLocation>
        <location evidence="2">Cytoplasm</location>
    </subcellularLocation>
    <subcellularLocation>
        <location evidence="1">Nucleus</location>
    </subcellularLocation>
</comment>
<dbReference type="EMBL" id="KN835773">
    <property type="protein sequence ID" value="KIK34319.1"/>
    <property type="molecule type" value="Genomic_DNA"/>
</dbReference>
<dbReference type="GO" id="GO:0006606">
    <property type="term" value="P:protein import into nucleus"/>
    <property type="evidence" value="ECO:0007669"/>
    <property type="project" value="TreeGrafter"/>
</dbReference>
<evidence type="ECO:0000313" key="9">
    <source>
        <dbReference type="Proteomes" id="UP000054485"/>
    </source>
</evidence>
<dbReference type="PANTHER" id="PTHR10997">
    <property type="entry name" value="IMPORTIN-7, 8, 11"/>
    <property type="match status" value="1"/>
</dbReference>
<dbReference type="SMART" id="SM00913">
    <property type="entry name" value="IBN_N"/>
    <property type="match status" value="1"/>
</dbReference>
<dbReference type="GO" id="GO:0005635">
    <property type="term" value="C:nuclear envelope"/>
    <property type="evidence" value="ECO:0007669"/>
    <property type="project" value="TreeGrafter"/>
</dbReference>